<sequence length="804" mass="90026">MIKNYFKTAWRSLKRNKSYTIINITGLAVGIAACLLIFLVINFETSFDNYHTKKDHIYRVLAKRTSSEGVKYRAGVPFPTSRGMRLDYPNIPLIGSIYDDDNRQLSIIENNGEVKRFKEPDVFFTEPQLLKIFDFGWLAGDKKNALVEPNTIIISKKIAEKYFGKWDDAIGKTIRYNNNLDLKVTGVLQNPPSNTDLPLNIAISYSTLKNTNYKNNQEDWGSTFGSHSCFVLLPDNVTEKSFNQSLIGFIKKHKPEDVKRDAMLLQPLAEMHYDTRAGLYTNQVFSKDLIKALSLIGLFLLVIACVNFVNLATAQAVNRSKEVGIRKVLGSQRQQLILQFLSETFIITLFSIILAIGVSELALSSLNKLLEIELTKKFIFNPVIITFLVGVLISVTLLSGIYPALILSGFNPIAALKNKISKGKSNGITLRRSLVVLQFGIAQVLIIGTIVIISQLNHFKNSPLGFDKDATITVTLPGDSLTRLKLSALKSDILQQPGVKGVSYSFGSPSDNKNWGSPIRYDNAEKETDFRVNMKWADVDYFGLYNIKFVAGRPFIKSDTVREYVVNETLLKNLGVTNPNDAIGKTLGIWDDKTLTHKIVGVVKDFNVSSLREQIPPVLMASWNGQYETANIKLKTSNIKPTLKAIEKLWASTFPEEVYEYKFLDEKIASFYKKEDQLSQLYKIFAGMAIFISCLGLYGMVSFMAVQRTKEVGIRKTLGASVANIVFLFSKEFTLLIIISFVIAAPIAWYFTQQWLQDFTYKIKPGVGIFAVSIGASVIIAWLTVGYKAISAALVNPVKSLKSE</sequence>
<dbReference type="RefSeq" id="WP_377141594.1">
    <property type="nucleotide sequence ID" value="NZ_JBHTIA010000003.1"/>
</dbReference>
<dbReference type="PANTHER" id="PTHR30572">
    <property type="entry name" value="MEMBRANE COMPONENT OF TRANSPORTER-RELATED"/>
    <property type="match status" value="1"/>
</dbReference>
<dbReference type="EMBL" id="JBHTIA010000003">
    <property type="protein sequence ID" value="MFD0765074.1"/>
    <property type="molecule type" value="Genomic_DNA"/>
</dbReference>
<keyword evidence="2" id="KW-1003">Cell membrane</keyword>
<dbReference type="Pfam" id="PF12704">
    <property type="entry name" value="MacB_PCD"/>
    <property type="match status" value="2"/>
</dbReference>
<dbReference type="InterPro" id="IPR050250">
    <property type="entry name" value="Macrolide_Exporter_MacB"/>
</dbReference>
<dbReference type="Proteomes" id="UP001597073">
    <property type="component" value="Unassembled WGS sequence"/>
</dbReference>
<proteinExistence type="predicted"/>
<dbReference type="Pfam" id="PF02687">
    <property type="entry name" value="FtsX"/>
    <property type="match status" value="2"/>
</dbReference>
<feature type="transmembrane region" description="Helical" evidence="6">
    <location>
        <begin position="434"/>
        <end position="453"/>
    </location>
</feature>
<feature type="transmembrane region" description="Helical" evidence="6">
    <location>
        <begin position="733"/>
        <end position="751"/>
    </location>
</feature>
<keyword evidence="10" id="KW-1185">Reference proteome</keyword>
<gene>
    <name evidence="9" type="ORF">ACFQZI_09415</name>
</gene>
<dbReference type="InterPro" id="IPR003838">
    <property type="entry name" value="ABC3_permease_C"/>
</dbReference>
<feature type="domain" description="ABC3 transporter permease C-terminal" evidence="7">
    <location>
        <begin position="295"/>
        <end position="412"/>
    </location>
</feature>
<feature type="transmembrane region" description="Helical" evidence="6">
    <location>
        <begin position="684"/>
        <end position="706"/>
    </location>
</feature>
<comment type="subcellular location">
    <subcellularLocation>
        <location evidence="1">Cell membrane</location>
        <topology evidence="1">Multi-pass membrane protein</topology>
    </subcellularLocation>
</comment>
<keyword evidence="3 6" id="KW-0812">Transmembrane</keyword>
<evidence type="ECO:0000259" key="8">
    <source>
        <dbReference type="Pfam" id="PF12704"/>
    </source>
</evidence>
<evidence type="ECO:0000256" key="1">
    <source>
        <dbReference type="ARBA" id="ARBA00004651"/>
    </source>
</evidence>
<organism evidence="9 10">
    <name type="scientific">Mucilaginibacter lutimaris</name>
    <dbReference type="NCBI Taxonomy" id="931629"/>
    <lineage>
        <taxon>Bacteria</taxon>
        <taxon>Pseudomonadati</taxon>
        <taxon>Bacteroidota</taxon>
        <taxon>Sphingobacteriia</taxon>
        <taxon>Sphingobacteriales</taxon>
        <taxon>Sphingobacteriaceae</taxon>
        <taxon>Mucilaginibacter</taxon>
    </lineage>
</organism>
<feature type="transmembrane region" description="Helical" evidence="6">
    <location>
        <begin position="338"/>
        <end position="363"/>
    </location>
</feature>
<comment type="caution">
    <text evidence="9">The sequence shown here is derived from an EMBL/GenBank/DDBJ whole genome shotgun (WGS) entry which is preliminary data.</text>
</comment>
<name>A0ABW2ZFV1_9SPHI</name>
<protein>
    <submittedName>
        <fullName evidence="9">ABC transporter permease</fullName>
    </submittedName>
</protein>
<feature type="domain" description="MacB-like periplasmic core" evidence="8">
    <location>
        <begin position="448"/>
        <end position="622"/>
    </location>
</feature>
<evidence type="ECO:0000313" key="10">
    <source>
        <dbReference type="Proteomes" id="UP001597073"/>
    </source>
</evidence>
<feature type="transmembrane region" description="Helical" evidence="6">
    <location>
        <begin position="763"/>
        <end position="785"/>
    </location>
</feature>
<reference evidence="10" key="1">
    <citation type="journal article" date="2019" name="Int. J. Syst. Evol. Microbiol.">
        <title>The Global Catalogue of Microorganisms (GCM) 10K type strain sequencing project: providing services to taxonomists for standard genome sequencing and annotation.</title>
        <authorList>
            <consortium name="The Broad Institute Genomics Platform"/>
            <consortium name="The Broad Institute Genome Sequencing Center for Infectious Disease"/>
            <person name="Wu L."/>
            <person name="Ma J."/>
        </authorList>
    </citation>
    <scope>NUCLEOTIDE SEQUENCE [LARGE SCALE GENOMIC DNA]</scope>
    <source>
        <strain evidence="10">CCUG 60742</strain>
    </source>
</reference>
<evidence type="ECO:0000256" key="4">
    <source>
        <dbReference type="ARBA" id="ARBA00022989"/>
    </source>
</evidence>
<feature type="domain" description="MacB-like periplasmic core" evidence="8">
    <location>
        <begin position="20"/>
        <end position="245"/>
    </location>
</feature>
<evidence type="ECO:0000259" key="7">
    <source>
        <dbReference type="Pfam" id="PF02687"/>
    </source>
</evidence>
<dbReference type="PANTHER" id="PTHR30572:SF18">
    <property type="entry name" value="ABC-TYPE MACROLIDE FAMILY EXPORT SYSTEM PERMEASE COMPONENT 2"/>
    <property type="match status" value="1"/>
</dbReference>
<keyword evidence="4 6" id="KW-1133">Transmembrane helix</keyword>
<evidence type="ECO:0000256" key="5">
    <source>
        <dbReference type="ARBA" id="ARBA00023136"/>
    </source>
</evidence>
<evidence type="ECO:0000313" key="9">
    <source>
        <dbReference type="EMBL" id="MFD0765074.1"/>
    </source>
</evidence>
<feature type="transmembrane region" description="Helical" evidence="6">
    <location>
        <begin position="21"/>
        <end position="41"/>
    </location>
</feature>
<feature type="transmembrane region" description="Helical" evidence="6">
    <location>
        <begin position="383"/>
        <end position="413"/>
    </location>
</feature>
<accession>A0ABW2ZFV1</accession>
<feature type="domain" description="ABC3 transporter permease C-terminal" evidence="7">
    <location>
        <begin position="684"/>
        <end position="787"/>
    </location>
</feature>
<evidence type="ECO:0000256" key="2">
    <source>
        <dbReference type="ARBA" id="ARBA00022475"/>
    </source>
</evidence>
<keyword evidence="5 6" id="KW-0472">Membrane</keyword>
<dbReference type="PROSITE" id="PS51257">
    <property type="entry name" value="PROKAR_LIPOPROTEIN"/>
    <property type="match status" value="1"/>
</dbReference>
<evidence type="ECO:0000256" key="6">
    <source>
        <dbReference type="SAM" id="Phobius"/>
    </source>
</evidence>
<feature type="transmembrane region" description="Helical" evidence="6">
    <location>
        <begin position="292"/>
        <end position="317"/>
    </location>
</feature>
<dbReference type="InterPro" id="IPR025857">
    <property type="entry name" value="MacB_PCD"/>
</dbReference>
<evidence type="ECO:0000256" key="3">
    <source>
        <dbReference type="ARBA" id="ARBA00022692"/>
    </source>
</evidence>